<keyword evidence="2" id="KW-0472">Membrane</keyword>
<dbReference type="InterPro" id="IPR013162">
    <property type="entry name" value="CD80_C2-set"/>
</dbReference>
<dbReference type="GO" id="GO:0098609">
    <property type="term" value="P:cell-cell adhesion"/>
    <property type="evidence" value="ECO:0007669"/>
    <property type="project" value="TreeGrafter"/>
</dbReference>
<evidence type="ECO:0000313" key="10">
    <source>
        <dbReference type="RefSeq" id="XP_016771049.1"/>
    </source>
</evidence>
<dbReference type="Gene3D" id="2.60.40.10">
    <property type="entry name" value="Immunoglobulins"/>
    <property type="match status" value="4"/>
</dbReference>
<evidence type="ECO:0000256" key="1">
    <source>
        <dbReference type="ARBA" id="ARBA00004479"/>
    </source>
</evidence>
<dbReference type="OrthoDB" id="9442762at2759"/>
<feature type="compositionally biased region" description="Low complexity" evidence="6">
    <location>
        <begin position="185"/>
        <end position="197"/>
    </location>
</feature>
<dbReference type="GO" id="GO:0005886">
    <property type="term" value="C:plasma membrane"/>
    <property type="evidence" value="ECO:0007669"/>
    <property type="project" value="TreeGrafter"/>
</dbReference>
<evidence type="ECO:0000259" key="7">
    <source>
        <dbReference type="PROSITE" id="PS50835"/>
    </source>
</evidence>
<evidence type="ECO:0000256" key="3">
    <source>
        <dbReference type="ARBA" id="ARBA00023157"/>
    </source>
</evidence>
<dbReference type="PANTHER" id="PTHR11640:SF155">
    <property type="entry name" value="IG-LIKE DOMAIN-CONTAINING PROTEIN"/>
    <property type="match status" value="1"/>
</dbReference>
<accession>A0A7M7IJM5</accession>
<accession>A0A8B7KQ48</accession>
<dbReference type="InterPro" id="IPR036179">
    <property type="entry name" value="Ig-like_dom_sf"/>
</dbReference>
<keyword evidence="3" id="KW-1015">Disulfide bond</keyword>
<dbReference type="RefSeq" id="XP_016771049.1">
    <property type="nucleotide sequence ID" value="XM_016915560.2"/>
</dbReference>
<feature type="domain" description="Ig-like" evidence="7">
    <location>
        <begin position="355"/>
        <end position="462"/>
    </location>
</feature>
<gene>
    <name evidence="10" type="primary">LOC724195</name>
</gene>
<dbReference type="GO" id="GO:0005911">
    <property type="term" value="C:cell-cell junction"/>
    <property type="evidence" value="ECO:0007669"/>
    <property type="project" value="TreeGrafter"/>
</dbReference>
<evidence type="ECO:0000256" key="5">
    <source>
        <dbReference type="ARBA" id="ARBA00023319"/>
    </source>
</evidence>
<dbReference type="InterPro" id="IPR013783">
    <property type="entry name" value="Ig-like_fold"/>
</dbReference>
<dbReference type="InterPro" id="IPR007110">
    <property type="entry name" value="Ig-like_dom"/>
</dbReference>
<dbReference type="SMART" id="SM00408">
    <property type="entry name" value="IGc2"/>
    <property type="match status" value="2"/>
</dbReference>
<dbReference type="AlphaFoldDB" id="A0A7M7IJM5"/>
<dbReference type="InterPro" id="IPR051275">
    <property type="entry name" value="Cell_adhesion_signaling"/>
</dbReference>
<dbReference type="Proteomes" id="UP000005203">
    <property type="component" value="Linkage group LG1"/>
</dbReference>
<keyword evidence="4" id="KW-0325">Glycoprotein</keyword>
<dbReference type="InterPro" id="IPR003598">
    <property type="entry name" value="Ig_sub2"/>
</dbReference>
<evidence type="ECO:0000313" key="9">
    <source>
        <dbReference type="Proteomes" id="UP000005203"/>
    </source>
</evidence>
<comment type="subcellular location">
    <subcellularLocation>
        <location evidence="1">Membrane</location>
        <topology evidence="1">Single-pass type I membrane protein</topology>
    </subcellularLocation>
</comment>
<feature type="domain" description="Ig-like" evidence="7">
    <location>
        <begin position="469"/>
        <end position="540"/>
    </location>
</feature>
<keyword evidence="5" id="KW-0393">Immunoglobulin domain</keyword>
<dbReference type="Pfam" id="PF13927">
    <property type="entry name" value="Ig_3"/>
    <property type="match status" value="1"/>
</dbReference>
<keyword evidence="9" id="KW-1185">Reference proteome</keyword>
<dbReference type="PROSITE" id="PS50835">
    <property type="entry name" value="IG_LIKE"/>
    <property type="match status" value="3"/>
</dbReference>
<dbReference type="InterPro" id="IPR003599">
    <property type="entry name" value="Ig_sub"/>
</dbReference>
<feature type="compositionally biased region" description="Basic and acidic residues" evidence="6">
    <location>
        <begin position="114"/>
        <end position="148"/>
    </location>
</feature>
<dbReference type="SUPFAM" id="SSF48726">
    <property type="entry name" value="Immunoglobulin"/>
    <property type="match status" value="4"/>
</dbReference>
<sequence>MLSIVGDILAAWVGTGAEGKSTSAGARGLPRDRGRRARWKGVGVALNPSKLQRCSLSRLSPESRARAESTLEACSSCRVPRRAFPSALSQLVVALYVSRACVTRDLIIDQQRRPRFGQRDRGKLEERRLSAEFSSKDREPRDSKDLRLRQRSGPTDTPRSGGSVNEAGVFTLRSRQEGGRRARRTTTSTTSTTASSSTLISLSDEVAQPAALLAPEEDLWSTSSSATTNVPVTLDTAAASSKPPSEMVVKPHSKVILPCDLEENYSRLLLPGVRSYRIRPATWLHEGSPVDMITINTKTEMSGTGHRYIGDSMTDALHIDNVRLEDDGIWGCRLEDDQGKILSGRPVKLVVLEAPRGTYLLIDGRRLDPGNQFVPVKEGSELTLECAAEGGNPPPDLAWGMTLSQATLDGPEQPPDNLTVLPSTSGRRSGAHLKVLRGHHNATIACVARHITLTIPMNASILLDVQYTPSFAITRLPGFGIPIVEGMSVSLKCEVDSNPASTPIWQRDNGPPVEQSDDGWLNFTKISRAESGWYKCYTRHMLGIFTSIGYFLNVRYDPDMETEAEALNGEATDSRKMEVQIGGAVTLECDGGCWGHGPGMDPVGGPGPLALSRVVYQEAGEYRCVAPDRKMQDTWRAQLPYHIKITGRPMIHPPNQTVTAKEGESLNIVVEFCAEPRYTKILWISEENVYVPGAEARDGVQALAIEDGGTESCYRTVLSFDTIQWSHAGEWWVLVRSSEGISDASVLLNVTRASEYSHAHFRSASLTYLSMCLALVILQEHRR</sequence>
<dbReference type="Pfam" id="PF08205">
    <property type="entry name" value="C2-set_2"/>
    <property type="match status" value="1"/>
</dbReference>
<proteinExistence type="predicted"/>
<feature type="domain" description="Ig-like" evidence="7">
    <location>
        <begin position="231"/>
        <end position="343"/>
    </location>
</feature>
<evidence type="ECO:0000256" key="6">
    <source>
        <dbReference type="SAM" id="MobiDB-lite"/>
    </source>
</evidence>
<reference evidence="9" key="3">
    <citation type="submission" date="2025-05" db="UniProtKB">
        <authorList>
            <consortium name="RefSeq"/>
        </authorList>
    </citation>
    <scope>NUCLEOTIDE SEQUENCE [LARGE SCALE GENOMIC DNA]</scope>
    <source>
        <strain evidence="9">DH4</strain>
    </source>
</reference>
<reference evidence="8" key="1">
    <citation type="submission" date="2021-01" db="UniProtKB">
        <authorList>
            <consortium name="EnsemblMetazoa"/>
        </authorList>
    </citation>
    <scope>IDENTIFICATION</scope>
    <source>
        <strain evidence="8">DH4</strain>
    </source>
</reference>
<organism evidence="8">
    <name type="scientific">Apis mellifera</name>
    <name type="common">Honeybee</name>
    <dbReference type="NCBI Taxonomy" id="7460"/>
    <lineage>
        <taxon>Eukaryota</taxon>
        <taxon>Metazoa</taxon>
        <taxon>Ecdysozoa</taxon>
        <taxon>Arthropoda</taxon>
        <taxon>Hexapoda</taxon>
        <taxon>Insecta</taxon>
        <taxon>Pterygota</taxon>
        <taxon>Neoptera</taxon>
        <taxon>Endopterygota</taxon>
        <taxon>Hymenoptera</taxon>
        <taxon>Apocrita</taxon>
        <taxon>Aculeata</taxon>
        <taxon>Apoidea</taxon>
        <taxon>Anthophila</taxon>
        <taxon>Apidae</taxon>
        <taxon>Apis</taxon>
    </lineage>
</organism>
<feature type="region of interest" description="Disordered" evidence="6">
    <location>
        <begin position="114"/>
        <end position="197"/>
    </location>
</feature>
<evidence type="ECO:0000256" key="4">
    <source>
        <dbReference type="ARBA" id="ARBA00023180"/>
    </source>
</evidence>
<dbReference type="GO" id="GO:0050839">
    <property type="term" value="F:cell adhesion molecule binding"/>
    <property type="evidence" value="ECO:0007669"/>
    <property type="project" value="TreeGrafter"/>
</dbReference>
<evidence type="ECO:0000313" key="8">
    <source>
        <dbReference type="EnsemblMetazoa" id="XP_016771049"/>
    </source>
</evidence>
<reference evidence="10" key="2">
    <citation type="submission" date="2025-04" db="UniProtKB">
        <authorList>
            <consortium name="RefSeq"/>
        </authorList>
    </citation>
    <scope>IDENTIFICATION</scope>
    <source>
        <strain evidence="10">DH4</strain>
        <tissue evidence="10">Whole body</tissue>
    </source>
</reference>
<dbReference type="SMART" id="SM00409">
    <property type="entry name" value="IG"/>
    <property type="match status" value="5"/>
</dbReference>
<evidence type="ECO:0000256" key="2">
    <source>
        <dbReference type="ARBA" id="ARBA00023136"/>
    </source>
</evidence>
<dbReference type="PANTHER" id="PTHR11640">
    <property type="entry name" value="NEPHRIN"/>
    <property type="match status" value="1"/>
</dbReference>
<dbReference type="GeneID" id="724195"/>
<name>A0A7M7IJM5_APIME</name>
<protein>
    <submittedName>
        <fullName evidence="10">B-cell receptor CD22 isoform X1</fullName>
    </submittedName>
</protein>
<feature type="compositionally biased region" description="Polar residues" evidence="6">
    <location>
        <begin position="152"/>
        <end position="163"/>
    </location>
</feature>
<dbReference type="CTD" id="36521"/>
<dbReference type="EnsemblMetazoa" id="XM_016915560">
    <property type="protein sequence ID" value="XP_016771049"/>
    <property type="gene ID" value="LOC724195"/>
</dbReference>
<keyword evidence="10" id="KW-0675">Receptor</keyword>